<keyword evidence="2" id="KW-0812">Transmembrane</keyword>
<evidence type="ECO:0000259" key="3">
    <source>
        <dbReference type="PROSITE" id="PS51201"/>
    </source>
</evidence>
<dbReference type="SUPFAM" id="SSF81324">
    <property type="entry name" value="Voltage-gated potassium channels"/>
    <property type="match status" value="1"/>
</dbReference>
<evidence type="ECO:0000256" key="1">
    <source>
        <dbReference type="ARBA" id="ARBA00004651"/>
    </source>
</evidence>
<feature type="transmembrane region" description="Helical" evidence="2">
    <location>
        <begin position="295"/>
        <end position="315"/>
    </location>
</feature>
<evidence type="ECO:0000256" key="2">
    <source>
        <dbReference type="SAM" id="Phobius"/>
    </source>
</evidence>
<organism evidence="4 5">
    <name type="scientific">Lyngbya confervoides BDU141951</name>
    <dbReference type="NCBI Taxonomy" id="1574623"/>
    <lineage>
        <taxon>Bacteria</taxon>
        <taxon>Bacillati</taxon>
        <taxon>Cyanobacteriota</taxon>
        <taxon>Cyanophyceae</taxon>
        <taxon>Oscillatoriophycideae</taxon>
        <taxon>Oscillatoriales</taxon>
        <taxon>Microcoleaceae</taxon>
        <taxon>Lyngbya</taxon>
    </lineage>
</organism>
<dbReference type="PANTHER" id="PTHR43833">
    <property type="entry name" value="POTASSIUM CHANNEL PROTEIN 2-RELATED-RELATED"/>
    <property type="match status" value="1"/>
</dbReference>
<dbReference type="EMBL" id="JTHE03000038">
    <property type="protein sequence ID" value="MCM1982369.1"/>
    <property type="molecule type" value="Genomic_DNA"/>
</dbReference>
<dbReference type="InterPro" id="IPR050721">
    <property type="entry name" value="Trk_Ktr_HKT_K-transport"/>
</dbReference>
<feature type="transmembrane region" description="Helical" evidence="2">
    <location>
        <begin position="238"/>
        <end position="258"/>
    </location>
</feature>
<reference evidence="4 5" key="1">
    <citation type="journal article" date="2015" name="Genome Announc.">
        <title>Draft Genome Sequence of Filamentous Marine Cyanobacterium Lyngbya confervoides Strain BDU141951.</title>
        <authorList>
            <person name="Chandrababunaidu M.M."/>
            <person name="Sen D."/>
            <person name="Tripathy S."/>
        </authorList>
    </citation>
    <scope>NUCLEOTIDE SEQUENCE [LARGE SCALE GENOMIC DNA]</scope>
    <source>
        <strain evidence="4 5">BDU141951</strain>
    </source>
</reference>
<keyword evidence="5" id="KW-1185">Reference proteome</keyword>
<dbReference type="InterPro" id="IPR036291">
    <property type="entry name" value="NAD(P)-bd_dom_sf"/>
</dbReference>
<dbReference type="Gene3D" id="1.10.287.70">
    <property type="match status" value="1"/>
</dbReference>
<dbReference type="Pfam" id="PF02254">
    <property type="entry name" value="TrkA_N"/>
    <property type="match status" value="2"/>
</dbReference>
<dbReference type="GO" id="GO:0005886">
    <property type="term" value="C:plasma membrane"/>
    <property type="evidence" value="ECO:0007669"/>
    <property type="project" value="UniProtKB-SubCell"/>
</dbReference>
<feature type="domain" description="RCK N-terminal" evidence="3">
    <location>
        <begin position="336"/>
        <end position="455"/>
    </location>
</feature>
<comment type="subcellular location">
    <subcellularLocation>
        <location evidence="1">Cell membrane</location>
        <topology evidence="1">Multi-pass membrane protein</topology>
    </subcellularLocation>
</comment>
<dbReference type="Proteomes" id="UP000031561">
    <property type="component" value="Unassembled WGS sequence"/>
</dbReference>
<keyword evidence="2" id="KW-0472">Membrane</keyword>
<dbReference type="PANTHER" id="PTHR43833:SF11">
    <property type="entry name" value="VOLTAGE-GATED POTASSIUM CHANNEL KCH"/>
    <property type="match status" value="1"/>
</dbReference>
<name>A0ABD4T1H1_9CYAN</name>
<dbReference type="InterPro" id="IPR003148">
    <property type="entry name" value="RCK_N"/>
</dbReference>
<evidence type="ECO:0000313" key="5">
    <source>
        <dbReference type="Proteomes" id="UP000031561"/>
    </source>
</evidence>
<dbReference type="PROSITE" id="PS51201">
    <property type="entry name" value="RCK_N"/>
    <property type="match status" value="1"/>
</dbReference>
<protein>
    <submittedName>
        <fullName evidence="4">NAD-binding protein</fullName>
    </submittedName>
</protein>
<sequence>MALPQIIVYGLDAIGYRIFCLLRQQGAAVVGVHDTALPQDPEVIVGDLLREDTLQRAQVQTAQTIVIATSDDARNLEILLQVRLLNPRIRVINRLFNQRLGDRLDRTLPDHATMSVADLSGPIFAFAAMDKVAIGHLRLFQKIWPIYEECIHAHHPWCGRQLHDLWEDRNRMLIHYLTSDQEISLVEAMNLKRRLQAGDRLIIGTKPAVETRRSSLGEMFRKGLLWVAQFQRHLRSGLVVTCSLLVTIALATMTYAYFGWEQGTLVDALYFSVGMITGAGGNEDIAEKSSAVLKFFTVVMMLLGAGVIGVFYALLNDLVLGTRLRSFWDVARIPYKNHYIICGLGGVGVEIAQQLRRQGHEIVVVERDAENRFLCMARSQQIPVVVADASLPLTLKSTNIDQASALLAVTNEDMSNLEIALTAKELAPKLTVIVRSNHPSQARRMNQVFDFTAVLNPFELAAPAFAAAALGGRILGSGVTGDMLWIALSLLITPAHAFCGQSVRTIAIEADLVPLYLQTSHQQIHGWDLLEAILNPGDVLHLTIPAKNMERLWRTNASQPAPASVQRSSS</sequence>
<dbReference type="Gene3D" id="3.40.50.720">
    <property type="entry name" value="NAD(P)-binding Rossmann-like Domain"/>
    <property type="match status" value="2"/>
</dbReference>
<dbReference type="RefSeq" id="WP_166281069.1">
    <property type="nucleotide sequence ID" value="NZ_JTHE03000038.1"/>
</dbReference>
<keyword evidence="2" id="KW-1133">Transmembrane helix</keyword>
<gene>
    <name evidence="4" type="ORF">QQ91_0005945</name>
</gene>
<comment type="caution">
    <text evidence="4">The sequence shown here is derived from an EMBL/GenBank/DDBJ whole genome shotgun (WGS) entry which is preliminary data.</text>
</comment>
<dbReference type="Pfam" id="PF07885">
    <property type="entry name" value="Ion_trans_2"/>
    <property type="match status" value="1"/>
</dbReference>
<dbReference type="SUPFAM" id="SSF51735">
    <property type="entry name" value="NAD(P)-binding Rossmann-fold domains"/>
    <property type="match status" value="2"/>
</dbReference>
<accession>A0ABD4T1H1</accession>
<evidence type="ECO:0000313" key="4">
    <source>
        <dbReference type="EMBL" id="MCM1982369.1"/>
    </source>
</evidence>
<proteinExistence type="predicted"/>
<dbReference type="AlphaFoldDB" id="A0ABD4T1H1"/>
<dbReference type="InterPro" id="IPR013099">
    <property type="entry name" value="K_chnl_dom"/>
</dbReference>